<dbReference type="InterPro" id="IPR003591">
    <property type="entry name" value="Leu-rich_rpt_typical-subtyp"/>
</dbReference>
<proteinExistence type="predicted"/>
<dbReference type="STRING" id="568069.A0A1J1IJC1"/>
<evidence type="ECO:0000256" key="3">
    <source>
        <dbReference type="SAM" id="MobiDB-lite"/>
    </source>
</evidence>
<evidence type="ECO:0000256" key="2">
    <source>
        <dbReference type="ARBA" id="ARBA00022737"/>
    </source>
</evidence>
<dbReference type="InterPro" id="IPR050614">
    <property type="entry name" value="Synaptic_Scaffolding_LAP-MAGUK"/>
</dbReference>
<dbReference type="PANTHER" id="PTHR23119">
    <property type="entry name" value="DISCS LARGE"/>
    <property type="match status" value="1"/>
</dbReference>
<dbReference type="EMBL" id="CVRI01000054">
    <property type="protein sequence ID" value="CRL00296.1"/>
    <property type="molecule type" value="Genomic_DNA"/>
</dbReference>
<dbReference type="GO" id="GO:0045211">
    <property type="term" value="C:postsynaptic membrane"/>
    <property type="evidence" value="ECO:0007669"/>
    <property type="project" value="TreeGrafter"/>
</dbReference>
<dbReference type="Pfam" id="PF00560">
    <property type="entry name" value="LRR_1"/>
    <property type="match status" value="1"/>
</dbReference>
<evidence type="ECO:0000313" key="6">
    <source>
        <dbReference type="Proteomes" id="UP000183832"/>
    </source>
</evidence>
<dbReference type="GO" id="GO:0019901">
    <property type="term" value="F:protein kinase binding"/>
    <property type="evidence" value="ECO:0007669"/>
    <property type="project" value="TreeGrafter"/>
</dbReference>
<gene>
    <name evidence="5" type="primary">putative Protein lap1</name>
    <name evidence="5" type="ORF">CLUMA_CG013569</name>
</gene>
<dbReference type="GO" id="GO:0043113">
    <property type="term" value="P:receptor clustering"/>
    <property type="evidence" value="ECO:0007669"/>
    <property type="project" value="TreeGrafter"/>
</dbReference>
<evidence type="ECO:0000256" key="1">
    <source>
        <dbReference type="ARBA" id="ARBA00022614"/>
    </source>
</evidence>
<feature type="compositionally biased region" description="Polar residues" evidence="3">
    <location>
        <begin position="431"/>
        <end position="445"/>
    </location>
</feature>
<dbReference type="FunFam" id="3.80.10.10:FF:001164">
    <property type="entry name" value="GH01279p"/>
    <property type="match status" value="1"/>
</dbReference>
<dbReference type="GO" id="GO:0014069">
    <property type="term" value="C:postsynaptic density"/>
    <property type="evidence" value="ECO:0007669"/>
    <property type="project" value="TreeGrafter"/>
</dbReference>
<evidence type="ECO:0000259" key="4">
    <source>
        <dbReference type="Pfam" id="PF23598"/>
    </source>
</evidence>
<feature type="region of interest" description="Disordered" evidence="3">
    <location>
        <begin position="431"/>
        <end position="506"/>
    </location>
</feature>
<keyword evidence="1" id="KW-0433">Leucine-rich repeat</keyword>
<dbReference type="SMART" id="SM00369">
    <property type="entry name" value="LRR_TYP"/>
    <property type="match status" value="12"/>
</dbReference>
<dbReference type="OrthoDB" id="676979at2759"/>
<feature type="compositionally biased region" description="Polar residues" evidence="3">
    <location>
        <begin position="573"/>
        <end position="592"/>
    </location>
</feature>
<dbReference type="SMART" id="SM00364">
    <property type="entry name" value="LRR_BAC"/>
    <property type="match status" value="8"/>
</dbReference>
<feature type="domain" description="Disease resistance R13L4/SHOC-2-like LRR" evidence="4">
    <location>
        <begin position="216"/>
        <end position="325"/>
    </location>
</feature>
<feature type="region of interest" description="Disordered" evidence="3">
    <location>
        <begin position="572"/>
        <end position="598"/>
    </location>
</feature>
<dbReference type="Pfam" id="PF23598">
    <property type="entry name" value="LRR_14"/>
    <property type="match status" value="2"/>
</dbReference>
<dbReference type="InterPro" id="IPR001611">
    <property type="entry name" value="Leu-rich_rpt"/>
</dbReference>
<dbReference type="GO" id="GO:0098968">
    <property type="term" value="P:neurotransmitter receptor transport postsynaptic membrane to endosome"/>
    <property type="evidence" value="ECO:0007669"/>
    <property type="project" value="TreeGrafter"/>
</dbReference>
<name>A0A1J1IJC1_9DIPT</name>
<dbReference type="GO" id="GO:0016323">
    <property type="term" value="C:basolateral plasma membrane"/>
    <property type="evidence" value="ECO:0007669"/>
    <property type="project" value="TreeGrafter"/>
</dbReference>
<dbReference type="GO" id="GO:0005912">
    <property type="term" value="C:adherens junction"/>
    <property type="evidence" value="ECO:0007669"/>
    <property type="project" value="TreeGrafter"/>
</dbReference>
<dbReference type="Gene3D" id="3.80.10.10">
    <property type="entry name" value="Ribonuclease Inhibitor"/>
    <property type="match status" value="2"/>
</dbReference>
<dbReference type="GO" id="GO:0045197">
    <property type="term" value="P:establishment or maintenance of epithelial cell apical/basal polarity"/>
    <property type="evidence" value="ECO:0007669"/>
    <property type="project" value="TreeGrafter"/>
</dbReference>
<sequence>MGWTFLCCVCQPERSKKKFAPVTSVDLSRCNLFEIPMDDFDPGNLTELDLSYNKLDDLNPLLMRCNHLKVLNLSDNQLKEIPEALCDAFKHLQDLNLSHNQFEIIPSVIGCFQHIQCLDLSNNPIEKILDGTITELINLKELRLNSCAIVFLPANIGRLVNLETLELRENYLENLPPTIKLLQRLKLLDMGRNNFEDLPSELGQLKALQELILDENNLCDISVVGDLINLKHLDIASNRLDLFPEEVTNCTLLEILDGDGNDFDEVPDSIGNLVKLMRLNLNFVGLKLLPDSLGLCQALEEVKIQENYVQNLPSTIGLLRNLRILIAHDNCLVQLPDELASCVSLTCLNVANNQLTRLPDNIGHLRQLRSLNLMGNFLMYLPLSLGMLDSLEGLQLSAYQTGMGKPRLSQIEYTDVGIVLISPLLEQNYQPSAQKSPKKNQTNKIQFDVRGTFNEDSSKEEGKSSKDHPQITRIPTPTQKERKKLEKSARSISAEHQKKNDISKPFEIKEARVASTLGASYSNTPRQRSSIDPEYIELTNSSEFRPLTRPTEPPPYQFARQYSKMSAAELESFQKNASENQKNVDFENTSLMQEPMLQ</sequence>
<dbReference type="GO" id="GO:0098609">
    <property type="term" value="P:cell-cell adhesion"/>
    <property type="evidence" value="ECO:0007669"/>
    <property type="project" value="TreeGrafter"/>
</dbReference>
<feature type="domain" description="Disease resistance R13L4/SHOC-2-like LRR" evidence="4">
    <location>
        <begin position="111"/>
        <end position="212"/>
    </location>
</feature>
<dbReference type="InterPro" id="IPR055414">
    <property type="entry name" value="LRR_R13L4/SHOC2-like"/>
</dbReference>
<dbReference type="SUPFAM" id="SSF52075">
    <property type="entry name" value="Outer arm dynein light chain 1"/>
    <property type="match status" value="1"/>
</dbReference>
<dbReference type="PANTHER" id="PTHR23119:SF50">
    <property type="entry name" value="PDZ DOMAIN-CONTAINING PROTEIN"/>
    <property type="match status" value="1"/>
</dbReference>
<dbReference type="Proteomes" id="UP000183832">
    <property type="component" value="Unassembled WGS sequence"/>
</dbReference>
<organism evidence="5 6">
    <name type="scientific">Clunio marinus</name>
    <dbReference type="NCBI Taxonomy" id="568069"/>
    <lineage>
        <taxon>Eukaryota</taxon>
        <taxon>Metazoa</taxon>
        <taxon>Ecdysozoa</taxon>
        <taxon>Arthropoda</taxon>
        <taxon>Hexapoda</taxon>
        <taxon>Insecta</taxon>
        <taxon>Pterygota</taxon>
        <taxon>Neoptera</taxon>
        <taxon>Endopterygota</taxon>
        <taxon>Diptera</taxon>
        <taxon>Nematocera</taxon>
        <taxon>Chironomoidea</taxon>
        <taxon>Chironomidae</taxon>
        <taxon>Clunio</taxon>
    </lineage>
</organism>
<keyword evidence="6" id="KW-1185">Reference proteome</keyword>
<feature type="compositionally biased region" description="Basic and acidic residues" evidence="3">
    <location>
        <begin position="479"/>
        <end position="506"/>
    </location>
</feature>
<feature type="compositionally biased region" description="Basic and acidic residues" evidence="3">
    <location>
        <begin position="456"/>
        <end position="470"/>
    </location>
</feature>
<evidence type="ECO:0000313" key="5">
    <source>
        <dbReference type="EMBL" id="CRL00296.1"/>
    </source>
</evidence>
<accession>A0A1J1IJC1</accession>
<dbReference type="SUPFAM" id="SSF52058">
    <property type="entry name" value="L domain-like"/>
    <property type="match status" value="1"/>
</dbReference>
<dbReference type="InterPro" id="IPR032675">
    <property type="entry name" value="LRR_dom_sf"/>
</dbReference>
<dbReference type="GO" id="GO:0098887">
    <property type="term" value="P:neurotransmitter receptor transport, endosome to postsynaptic membrane"/>
    <property type="evidence" value="ECO:0007669"/>
    <property type="project" value="TreeGrafter"/>
</dbReference>
<dbReference type="Pfam" id="PF13855">
    <property type="entry name" value="LRR_8"/>
    <property type="match status" value="1"/>
</dbReference>
<reference evidence="5 6" key="1">
    <citation type="submission" date="2015-04" db="EMBL/GenBank/DDBJ databases">
        <authorList>
            <person name="Syromyatnikov M.Y."/>
            <person name="Popov V.N."/>
        </authorList>
    </citation>
    <scope>NUCLEOTIDE SEQUENCE [LARGE SCALE GENOMIC DNA]</scope>
</reference>
<protein>
    <submittedName>
        <fullName evidence="5">CLUMA_CG013569, isoform A</fullName>
    </submittedName>
</protein>
<dbReference type="AlphaFoldDB" id="A0A1J1IJC1"/>
<keyword evidence="2" id="KW-0677">Repeat</keyword>
<dbReference type="PROSITE" id="PS51450">
    <property type="entry name" value="LRR"/>
    <property type="match status" value="5"/>
</dbReference>